<comment type="similarity">
    <text evidence="1">Belongs to the thioredoxin family. DsbA subfamily.</text>
</comment>
<evidence type="ECO:0000256" key="5">
    <source>
        <dbReference type="ARBA" id="ARBA00023284"/>
    </source>
</evidence>
<dbReference type="AlphaFoldDB" id="A0A6J7D8Z5"/>
<dbReference type="InterPro" id="IPR036249">
    <property type="entry name" value="Thioredoxin-like_sf"/>
</dbReference>
<sequence length="293" mass="31053">MNAQRPTSNQARELARQKARDMRLAGNSREKRNRVFVQLGLGVLALAVIGALAAVILTAFKPAGPGPLNMQSDGIKISTGNVAVTTPPNPSDASPVASPPNAAGVVDITLYVDYLCPICGQFEAANGPAITDLLERGAATIEIHPIAILTNRSQGTQYSLRAANAAACVANDYPNSFMNFHNALFANQPLEETPGWTDEELIGFATQSGAGPKVEACINDLQFKDWVKASTERAISGDIAINNKDKKFEGVTGTPTIVINGTQFNPSYDPTATPQFSIEEFLRAVVTAAGVQQ</sequence>
<feature type="region of interest" description="Disordered" evidence="6">
    <location>
        <begin position="1"/>
        <end position="26"/>
    </location>
</feature>
<dbReference type="GO" id="GO:0016491">
    <property type="term" value="F:oxidoreductase activity"/>
    <property type="evidence" value="ECO:0007669"/>
    <property type="project" value="UniProtKB-KW"/>
</dbReference>
<evidence type="ECO:0000259" key="8">
    <source>
        <dbReference type="Pfam" id="PF13462"/>
    </source>
</evidence>
<feature type="domain" description="Thioredoxin-like fold" evidence="8">
    <location>
        <begin position="106"/>
        <end position="267"/>
    </location>
</feature>
<keyword evidence="7" id="KW-0472">Membrane</keyword>
<reference evidence="10" key="1">
    <citation type="submission" date="2020-05" db="EMBL/GenBank/DDBJ databases">
        <authorList>
            <person name="Chiriac C."/>
            <person name="Salcher M."/>
            <person name="Ghai R."/>
            <person name="Kavagutti S V."/>
        </authorList>
    </citation>
    <scope>NUCLEOTIDE SEQUENCE</scope>
</reference>
<keyword evidence="5" id="KW-0676">Redox-active center</keyword>
<evidence type="ECO:0000256" key="2">
    <source>
        <dbReference type="ARBA" id="ARBA00022729"/>
    </source>
</evidence>
<dbReference type="PANTHER" id="PTHR13887:SF14">
    <property type="entry name" value="DISULFIDE BOND FORMATION PROTEIN D"/>
    <property type="match status" value="1"/>
</dbReference>
<evidence type="ECO:0000256" key="7">
    <source>
        <dbReference type="SAM" id="Phobius"/>
    </source>
</evidence>
<dbReference type="EMBL" id="CAFBLO010000042">
    <property type="protein sequence ID" value="CAB4867016.1"/>
    <property type="molecule type" value="Genomic_DNA"/>
</dbReference>
<organism evidence="10">
    <name type="scientific">freshwater metagenome</name>
    <dbReference type="NCBI Taxonomy" id="449393"/>
    <lineage>
        <taxon>unclassified sequences</taxon>
        <taxon>metagenomes</taxon>
        <taxon>ecological metagenomes</taxon>
    </lineage>
</organism>
<accession>A0A6J7D8Z5</accession>
<dbReference type="EMBL" id="CAEZVJ010000021">
    <property type="protein sequence ID" value="CAB4624066.1"/>
    <property type="molecule type" value="Genomic_DNA"/>
</dbReference>
<dbReference type="Pfam" id="PF13462">
    <property type="entry name" value="Thioredoxin_4"/>
    <property type="match status" value="1"/>
</dbReference>
<dbReference type="SUPFAM" id="SSF52833">
    <property type="entry name" value="Thioredoxin-like"/>
    <property type="match status" value="1"/>
</dbReference>
<keyword evidence="7" id="KW-1133">Transmembrane helix</keyword>
<gene>
    <name evidence="9" type="ORF">UFOPK1961_00310</name>
    <name evidence="10" type="ORF">UFOPK3364_00556</name>
</gene>
<keyword evidence="2" id="KW-0732">Signal</keyword>
<keyword evidence="3" id="KW-0560">Oxidoreductase</keyword>
<keyword evidence="4" id="KW-1015">Disulfide bond</keyword>
<name>A0A6J7D8Z5_9ZZZZ</name>
<proteinExistence type="inferred from homology"/>
<dbReference type="Gene3D" id="3.40.30.10">
    <property type="entry name" value="Glutaredoxin"/>
    <property type="match status" value="1"/>
</dbReference>
<evidence type="ECO:0000256" key="1">
    <source>
        <dbReference type="ARBA" id="ARBA00005791"/>
    </source>
</evidence>
<feature type="compositionally biased region" description="Polar residues" evidence="6">
    <location>
        <begin position="1"/>
        <end position="11"/>
    </location>
</feature>
<feature type="compositionally biased region" description="Basic and acidic residues" evidence="6">
    <location>
        <begin position="13"/>
        <end position="23"/>
    </location>
</feature>
<dbReference type="InterPro" id="IPR012336">
    <property type="entry name" value="Thioredoxin-like_fold"/>
</dbReference>
<evidence type="ECO:0000256" key="6">
    <source>
        <dbReference type="SAM" id="MobiDB-lite"/>
    </source>
</evidence>
<evidence type="ECO:0000313" key="10">
    <source>
        <dbReference type="EMBL" id="CAB4867016.1"/>
    </source>
</evidence>
<feature type="transmembrane region" description="Helical" evidence="7">
    <location>
        <begin position="35"/>
        <end position="60"/>
    </location>
</feature>
<dbReference type="PANTHER" id="PTHR13887">
    <property type="entry name" value="GLUTATHIONE S-TRANSFERASE KAPPA"/>
    <property type="match status" value="1"/>
</dbReference>
<evidence type="ECO:0000256" key="3">
    <source>
        <dbReference type="ARBA" id="ARBA00023002"/>
    </source>
</evidence>
<evidence type="ECO:0000256" key="4">
    <source>
        <dbReference type="ARBA" id="ARBA00023157"/>
    </source>
</evidence>
<keyword evidence="7" id="KW-0812">Transmembrane</keyword>
<evidence type="ECO:0000313" key="9">
    <source>
        <dbReference type="EMBL" id="CAB4624066.1"/>
    </source>
</evidence>
<protein>
    <submittedName>
        <fullName evidence="10">Unannotated protein</fullName>
    </submittedName>
</protein>